<protein>
    <recommendedName>
        <fullName evidence="5">Translation machinery-associated protein 16</fullName>
    </recommendedName>
</protein>
<dbReference type="PANTHER" id="PTHR13349:SF2">
    <property type="entry name" value="TRANSLATION MACHINERY-ASSOCIATED PROTEIN 16"/>
    <property type="match status" value="1"/>
</dbReference>
<accession>A0ABR4ALU2</accession>
<feature type="compositionally biased region" description="Basic residues" evidence="2">
    <location>
        <begin position="8"/>
        <end position="18"/>
    </location>
</feature>
<dbReference type="Pfam" id="PF11176">
    <property type="entry name" value="Tma16"/>
    <property type="match status" value="1"/>
</dbReference>
<evidence type="ECO:0000256" key="2">
    <source>
        <dbReference type="SAM" id="MobiDB-lite"/>
    </source>
</evidence>
<organism evidence="3 4">
    <name type="scientific">Stereocaulon virgatum</name>
    <dbReference type="NCBI Taxonomy" id="373712"/>
    <lineage>
        <taxon>Eukaryota</taxon>
        <taxon>Fungi</taxon>
        <taxon>Dikarya</taxon>
        <taxon>Ascomycota</taxon>
        <taxon>Pezizomycotina</taxon>
        <taxon>Lecanoromycetes</taxon>
        <taxon>OSLEUM clade</taxon>
        <taxon>Lecanoromycetidae</taxon>
        <taxon>Lecanorales</taxon>
        <taxon>Lecanorineae</taxon>
        <taxon>Stereocaulaceae</taxon>
        <taxon>Stereocaulon</taxon>
    </lineage>
</organism>
<dbReference type="Proteomes" id="UP001590950">
    <property type="component" value="Unassembled WGS sequence"/>
</dbReference>
<keyword evidence="4" id="KW-1185">Reference proteome</keyword>
<reference evidence="3 4" key="1">
    <citation type="submission" date="2024-09" db="EMBL/GenBank/DDBJ databases">
        <title>Rethinking Asexuality: The Enigmatic Case of Functional Sexual Genes in Lepraria (Stereocaulaceae).</title>
        <authorList>
            <person name="Doellman M."/>
            <person name="Sun Y."/>
            <person name="Barcenas-Pena A."/>
            <person name="Lumbsch H.T."/>
            <person name="Grewe F."/>
        </authorList>
    </citation>
    <scope>NUCLEOTIDE SEQUENCE [LARGE SCALE GENOMIC DNA]</scope>
    <source>
        <strain evidence="3 4">Mercado 3170</strain>
    </source>
</reference>
<dbReference type="PANTHER" id="PTHR13349">
    <property type="entry name" value="TRANSLATION MACHINERY-ASSOCIATED PROTEIN 16"/>
    <property type="match status" value="1"/>
</dbReference>
<proteinExistence type="inferred from homology"/>
<feature type="region of interest" description="Disordered" evidence="2">
    <location>
        <begin position="1"/>
        <end position="39"/>
    </location>
</feature>
<dbReference type="EMBL" id="JBEFKJ010000006">
    <property type="protein sequence ID" value="KAL2045649.1"/>
    <property type="molecule type" value="Genomic_DNA"/>
</dbReference>
<evidence type="ECO:0000313" key="3">
    <source>
        <dbReference type="EMBL" id="KAL2045649.1"/>
    </source>
</evidence>
<name>A0ABR4ALU2_9LECA</name>
<dbReference type="InterPro" id="IPR038356">
    <property type="entry name" value="Tma16_sf"/>
</dbReference>
<dbReference type="InterPro" id="IPR021346">
    <property type="entry name" value="Tma16"/>
</dbReference>
<comment type="caution">
    <text evidence="3">The sequence shown here is derived from an EMBL/GenBank/DDBJ whole genome shotgun (WGS) entry which is preliminary data.</text>
</comment>
<comment type="similarity">
    <text evidence="1">Belongs to the TMA16 family.</text>
</comment>
<evidence type="ECO:0000313" key="4">
    <source>
        <dbReference type="Proteomes" id="UP001590950"/>
    </source>
</evidence>
<sequence>MPKSLAKVQKKLSKKKGKISSLHENSRDAQKLRRAGARGEKLERLAAARAKANQPHMQRVAYFQGAAKAAMGPIEPQRIHGLIQRYLARHDEELAELKSQRRPGRPTSTREDLLKQSIAVEDREYDAGFWIPDMQDEDNLAILKAWNGEWTALNTFKYIRLSRDGSLQQSNFPPKGLS</sequence>
<dbReference type="Gene3D" id="1.20.1440.170">
    <property type="entry name" value="Translation machinery-associated protein 16-like"/>
    <property type="match status" value="1"/>
</dbReference>
<evidence type="ECO:0000256" key="1">
    <source>
        <dbReference type="ARBA" id="ARBA00034127"/>
    </source>
</evidence>
<evidence type="ECO:0008006" key="5">
    <source>
        <dbReference type="Google" id="ProtNLM"/>
    </source>
</evidence>
<gene>
    <name evidence="3" type="ORF">N7G274_002077</name>
</gene>
<feature type="compositionally biased region" description="Basic and acidic residues" evidence="2">
    <location>
        <begin position="24"/>
        <end position="39"/>
    </location>
</feature>